<dbReference type="InterPro" id="IPR004096">
    <property type="entry name" value="V4R"/>
</dbReference>
<feature type="domain" description="4-vinyl reductase 4VR" evidence="1">
    <location>
        <begin position="133"/>
        <end position="194"/>
    </location>
</feature>
<dbReference type="GO" id="GO:0015979">
    <property type="term" value="P:photosynthesis"/>
    <property type="evidence" value="ECO:0007669"/>
    <property type="project" value="InterPro"/>
</dbReference>
<dbReference type="SMART" id="SM00989">
    <property type="entry name" value="V4R"/>
    <property type="match status" value="1"/>
</dbReference>
<gene>
    <name evidence="2" type="primary">bchJ</name>
    <name evidence="2" type="ORF">HCU73_02565</name>
</gene>
<sequence length="199" mass="21834">MAPVTAKIGPNAILQLVPVLEEAGGRDWAAHVMTMAGVFELPDPAGGLIDEAPAARLHQAMRLEIPEVAPMLAREAGWRTGGYILENRIPQGAQRLLKLMPARLSAPVLSKAVARHAWTFCGSGRFRLVSGWPPVFEIADNPVVRGERSEVPLCHWHAAVFERLFSELCGPRWRAVETQCCAQGHDACRFELHRAPHGD</sequence>
<dbReference type="NCBIfam" id="TIGR02019">
    <property type="entry name" value="BchJ"/>
    <property type="match status" value="1"/>
</dbReference>
<dbReference type="InterPro" id="IPR010249">
    <property type="entry name" value="BchJ"/>
</dbReference>
<dbReference type="EMBL" id="JAAZQQ010000001">
    <property type="protein sequence ID" value="NKX43459.1"/>
    <property type="molecule type" value="Genomic_DNA"/>
</dbReference>
<dbReference type="Gene3D" id="3.30.1380.20">
    <property type="entry name" value="Trafficking protein particle complex subunit 3"/>
    <property type="match status" value="1"/>
</dbReference>
<evidence type="ECO:0000313" key="2">
    <source>
        <dbReference type="EMBL" id="NKX43459.1"/>
    </source>
</evidence>
<reference evidence="2 3" key="1">
    <citation type="submission" date="2020-04" db="EMBL/GenBank/DDBJ databases">
        <authorList>
            <person name="Yoon J."/>
        </authorList>
    </citation>
    <scope>NUCLEOTIDE SEQUENCE [LARGE SCALE GENOMIC DNA]</scope>
    <source>
        <strain evidence="2 3">KMU-115</strain>
    </source>
</reference>
<protein>
    <submittedName>
        <fullName evidence="2">Bacteriochlorophyll 4-vinyl reductase</fullName>
    </submittedName>
</protein>
<dbReference type="InterPro" id="IPR024096">
    <property type="entry name" value="NO_sig/Golgi_transp_ligand-bd"/>
</dbReference>
<keyword evidence="3" id="KW-1185">Reference proteome</keyword>
<dbReference type="AlphaFoldDB" id="A0A7X6GXH5"/>
<dbReference type="RefSeq" id="WP_168621827.1">
    <property type="nucleotide sequence ID" value="NZ_JAAZQQ010000001.1"/>
</dbReference>
<evidence type="ECO:0000313" key="3">
    <source>
        <dbReference type="Proteomes" id="UP000526408"/>
    </source>
</evidence>
<organism evidence="2 3">
    <name type="scientific">Roseicyclus persicicus</name>
    <dbReference type="NCBI Taxonomy" id="2650661"/>
    <lineage>
        <taxon>Bacteria</taxon>
        <taxon>Pseudomonadati</taxon>
        <taxon>Pseudomonadota</taxon>
        <taxon>Alphaproteobacteria</taxon>
        <taxon>Rhodobacterales</taxon>
        <taxon>Roseobacteraceae</taxon>
        <taxon>Roseicyclus</taxon>
    </lineage>
</organism>
<name>A0A7X6GXH5_9RHOB</name>
<dbReference type="SUPFAM" id="SSF111126">
    <property type="entry name" value="Ligand-binding domain in the NO signalling and Golgi transport"/>
    <property type="match status" value="1"/>
</dbReference>
<dbReference type="PANTHER" id="PTHR35090:SF1">
    <property type="entry name" value="SLR0144 PROTEIN"/>
    <property type="match status" value="1"/>
</dbReference>
<evidence type="ECO:0000259" key="1">
    <source>
        <dbReference type="SMART" id="SM00989"/>
    </source>
</evidence>
<comment type="caution">
    <text evidence="2">The sequence shown here is derived from an EMBL/GenBank/DDBJ whole genome shotgun (WGS) entry which is preliminary data.</text>
</comment>
<dbReference type="Pfam" id="PF02830">
    <property type="entry name" value="V4R"/>
    <property type="match status" value="1"/>
</dbReference>
<dbReference type="GO" id="GO:0030494">
    <property type="term" value="P:bacteriochlorophyll biosynthetic process"/>
    <property type="evidence" value="ECO:0007669"/>
    <property type="project" value="InterPro"/>
</dbReference>
<dbReference type="Proteomes" id="UP000526408">
    <property type="component" value="Unassembled WGS sequence"/>
</dbReference>
<dbReference type="PANTHER" id="PTHR35090">
    <property type="entry name" value="DNA-DIRECTED RNA POLYMERASE SUBUNIT I"/>
    <property type="match status" value="1"/>
</dbReference>
<accession>A0A7X6GXH5</accession>
<proteinExistence type="predicted"/>